<dbReference type="EMBL" id="QTSX02000903">
    <property type="protein sequence ID" value="KAJ9083942.1"/>
    <property type="molecule type" value="Genomic_DNA"/>
</dbReference>
<dbReference type="Proteomes" id="UP001165960">
    <property type="component" value="Unassembled WGS sequence"/>
</dbReference>
<comment type="caution">
    <text evidence="1">The sequence shown here is derived from an EMBL/GenBank/DDBJ whole genome shotgun (WGS) entry which is preliminary data.</text>
</comment>
<organism evidence="1 2">
    <name type="scientific">Entomophthora muscae</name>
    <dbReference type="NCBI Taxonomy" id="34485"/>
    <lineage>
        <taxon>Eukaryota</taxon>
        <taxon>Fungi</taxon>
        <taxon>Fungi incertae sedis</taxon>
        <taxon>Zoopagomycota</taxon>
        <taxon>Entomophthoromycotina</taxon>
        <taxon>Entomophthoromycetes</taxon>
        <taxon>Entomophthorales</taxon>
        <taxon>Entomophthoraceae</taxon>
        <taxon>Entomophthora</taxon>
    </lineage>
</organism>
<evidence type="ECO:0000313" key="1">
    <source>
        <dbReference type="EMBL" id="KAJ9083942.1"/>
    </source>
</evidence>
<name>A0ACC2UC05_9FUNG</name>
<proteinExistence type="predicted"/>
<evidence type="ECO:0000313" key="2">
    <source>
        <dbReference type="Proteomes" id="UP001165960"/>
    </source>
</evidence>
<reference evidence="1" key="1">
    <citation type="submission" date="2022-04" db="EMBL/GenBank/DDBJ databases">
        <title>Genome of the entomopathogenic fungus Entomophthora muscae.</title>
        <authorList>
            <person name="Elya C."/>
            <person name="Lovett B.R."/>
            <person name="Lee E."/>
            <person name="Macias A.M."/>
            <person name="Hajek A.E."/>
            <person name="De Bivort B.L."/>
            <person name="Kasson M.T."/>
            <person name="De Fine Licht H.H."/>
            <person name="Stajich J.E."/>
        </authorList>
    </citation>
    <scope>NUCLEOTIDE SEQUENCE</scope>
    <source>
        <strain evidence="1">Berkeley</strain>
    </source>
</reference>
<keyword evidence="2" id="KW-1185">Reference proteome</keyword>
<protein>
    <submittedName>
        <fullName evidence="1">Uncharacterized protein</fullName>
    </submittedName>
</protein>
<sequence length="447" mass="48645">MGLKYTDALFQVGLVGFICFCCPGMFNVLNSIGGGGLLSDNVSKNANVALNVTFAIFGILGGGIVNAIGAKYSLAISGLGYVFYSASYLIYRAAGESGAWVVVFAGALLGMCAGVLWSAQGSIMMSYASENSKGFYISVFWIIFNLGPVLGSGIPFAFNFSTKSSGLSSGTYIGLIIVMTFGCLLSLALCPINRVRRDDGKPVVVTKYENVVREGLEVLKVFTDWKMLYLVPLFVASNWFYTYQFDLFNGAINNMRTRAFSNVWYWAMQMVGSLGMGRILDSQGMTRSRRGMVATLFLALCFTVTWACGFAFQLTYTRENNPYTLDAENPGIDFTSSTYAIPICLYMAYGTLDAMLQTLAYWVMGSLSSDSLVLTRYAGFYKGIQSAGGAISWAISTTSVSYLTQLIICWVLLELAIPGTLLVVRSLSDQMDESDAEFEGISKKDFA</sequence>
<accession>A0ACC2UC05</accession>
<gene>
    <name evidence="1" type="ORF">DSO57_1029351</name>
</gene>